<dbReference type="GO" id="GO:0012505">
    <property type="term" value="C:endomembrane system"/>
    <property type="evidence" value="ECO:0007669"/>
    <property type="project" value="TreeGrafter"/>
</dbReference>
<dbReference type="OMA" id="HWKKFFA"/>
<evidence type="ECO:0000256" key="2">
    <source>
        <dbReference type="SAM" id="MobiDB-lite"/>
    </source>
</evidence>
<dbReference type="GO" id="GO:0016020">
    <property type="term" value="C:membrane"/>
    <property type="evidence" value="ECO:0007669"/>
    <property type="project" value="TreeGrafter"/>
</dbReference>
<gene>
    <name evidence="5" type="ORF">ARMOST_04854</name>
</gene>
<feature type="compositionally biased region" description="Basic and acidic residues" evidence="2">
    <location>
        <begin position="20"/>
        <end position="29"/>
    </location>
</feature>
<dbReference type="Gene3D" id="3.10.120.10">
    <property type="entry name" value="Cytochrome b5-like heme/steroid binding domain"/>
    <property type="match status" value="1"/>
</dbReference>
<dbReference type="InterPro" id="IPR036400">
    <property type="entry name" value="Cyt_B5-like_heme/steroid_sf"/>
</dbReference>
<keyword evidence="6" id="KW-1185">Reference proteome</keyword>
<organism evidence="5 6">
    <name type="scientific">Armillaria ostoyae</name>
    <name type="common">Armillaria root rot fungus</name>
    <dbReference type="NCBI Taxonomy" id="47428"/>
    <lineage>
        <taxon>Eukaryota</taxon>
        <taxon>Fungi</taxon>
        <taxon>Dikarya</taxon>
        <taxon>Basidiomycota</taxon>
        <taxon>Agaricomycotina</taxon>
        <taxon>Agaricomycetes</taxon>
        <taxon>Agaricomycetidae</taxon>
        <taxon>Agaricales</taxon>
        <taxon>Marasmiineae</taxon>
        <taxon>Physalacriaceae</taxon>
        <taxon>Armillaria</taxon>
    </lineage>
</organism>
<keyword evidence="3" id="KW-1133">Transmembrane helix</keyword>
<feature type="domain" description="Cytochrome b5 heme-binding" evidence="4">
    <location>
        <begin position="145"/>
        <end position="178"/>
    </location>
</feature>
<feature type="compositionally biased region" description="Basic and acidic residues" evidence="2">
    <location>
        <begin position="269"/>
        <end position="301"/>
    </location>
</feature>
<evidence type="ECO:0000313" key="5">
    <source>
        <dbReference type="EMBL" id="SJL01532.1"/>
    </source>
</evidence>
<dbReference type="PANTHER" id="PTHR10281:SF76">
    <property type="entry name" value="CALCUTTA CUP-RELATED"/>
    <property type="match status" value="1"/>
</dbReference>
<evidence type="ECO:0000259" key="4">
    <source>
        <dbReference type="Pfam" id="PF00173"/>
    </source>
</evidence>
<evidence type="ECO:0000313" key="6">
    <source>
        <dbReference type="Proteomes" id="UP000219338"/>
    </source>
</evidence>
<reference evidence="6" key="1">
    <citation type="journal article" date="2017" name="Nat. Ecol. Evol.">
        <title>Genome expansion and lineage-specific genetic innovations in the forest pathogenic fungi Armillaria.</title>
        <authorList>
            <person name="Sipos G."/>
            <person name="Prasanna A.N."/>
            <person name="Walter M.C."/>
            <person name="O'Connor E."/>
            <person name="Balint B."/>
            <person name="Krizsan K."/>
            <person name="Kiss B."/>
            <person name="Hess J."/>
            <person name="Varga T."/>
            <person name="Slot J."/>
            <person name="Riley R."/>
            <person name="Boka B."/>
            <person name="Rigling D."/>
            <person name="Barry K."/>
            <person name="Lee J."/>
            <person name="Mihaltcheva S."/>
            <person name="LaButti K."/>
            <person name="Lipzen A."/>
            <person name="Waldron R."/>
            <person name="Moloney N.M."/>
            <person name="Sperisen C."/>
            <person name="Kredics L."/>
            <person name="Vagvoelgyi C."/>
            <person name="Patrignani A."/>
            <person name="Fitzpatrick D."/>
            <person name="Nagy I."/>
            <person name="Doyle S."/>
            <person name="Anderson J.B."/>
            <person name="Grigoriev I.V."/>
            <person name="Gueldener U."/>
            <person name="Muensterkoetter M."/>
            <person name="Nagy L.G."/>
        </authorList>
    </citation>
    <scope>NUCLEOTIDE SEQUENCE [LARGE SCALE GENOMIC DNA]</scope>
    <source>
        <strain evidence="6">C18/9</strain>
    </source>
</reference>
<evidence type="ECO:0000256" key="3">
    <source>
        <dbReference type="SAM" id="Phobius"/>
    </source>
</evidence>
<dbReference type="Pfam" id="PF00173">
    <property type="entry name" value="Cyt-b5"/>
    <property type="match status" value="1"/>
</dbReference>
<keyword evidence="3" id="KW-0472">Membrane</keyword>
<proteinExistence type="inferred from homology"/>
<sequence>MSWLKGLNGEVPEPYIEPESTPKVEDPSIPKRMVSTKQANKPFLAHKQYREHQEELHNAWLERKKLRDEKIARGEDGGREEPDPTAEVEVGVLGLLKFLVYALIIIALAGKFITGSYLWEYEGKWAQLKTYWPTTQRLFSERLLAEFDGSKPGRPIYLAIDGEVYDVTKGKAYQPGGSYHHLFVHRIRFRLNYSDLGLFLVLVWTELVHSVPVVFKRTARMICVALQKGVQHWKEFYANHKDYFKVGRVSHPPIDPASPIVEHCNPKKAAKDDVNPKRDTKERKKVSKPREKEKGKSHEEL</sequence>
<dbReference type="AlphaFoldDB" id="A0A284QYM2"/>
<feature type="region of interest" description="Disordered" evidence="2">
    <location>
        <begin position="1"/>
        <end position="30"/>
    </location>
</feature>
<dbReference type="SUPFAM" id="SSF55856">
    <property type="entry name" value="Cytochrome b5-like heme/steroid binding domain"/>
    <property type="match status" value="1"/>
</dbReference>
<name>A0A284QYM2_ARMOS</name>
<dbReference type="OrthoDB" id="10257697at2759"/>
<accession>A0A284QYM2</accession>
<dbReference type="PANTHER" id="PTHR10281">
    <property type="entry name" value="MEMBRANE-ASSOCIATED PROGESTERONE RECEPTOR COMPONENT-RELATED"/>
    <property type="match status" value="1"/>
</dbReference>
<protein>
    <recommendedName>
        <fullName evidence="4">Cytochrome b5 heme-binding domain-containing protein</fullName>
    </recommendedName>
</protein>
<feature type="transmembrane region" description="Helical" evidence="3">
    <location>
        <begin position="196"/>
        <end position="215"/>
    </location>
</feature>
<keyword evidence="3" id="KW-0812">Transmembrane</keyword>
<comment type="similarity">
    <text evidence="1">Belongs to the cytochrome b5 family. MAPR subfamily.</text>
</comment>
<dbReference type="EMBL" id="FUEG01000003">
    <property type="protein sequence ID" value="SJL01532.1"/>
    <property type="molecule type" value="Genomic_DNA"/>
</dbReference>
<feature type="region of interest" description="Disordered" evidence="2">
    <location>
        <begin position="257"/>
        <end position="301"/>
    </location>
</feature>
<dbReference type="Proteomes" id="UP000219338">
    <property type="component" value="Unassembled WGS sequence"/>
</dbReference>
<feature type="transmembrane region" description="Helical" evidence="3">
    <location>
        <begin position="98"/>
        <end position="119"/>
    </location>
</feature>
<dbReference type="InterPro" id="IPR001199">
    <property type="entry name" value="Cyt_B5-like_heme/steroid-bd"/>
</dbReference>
<evidence type="ECO:0000256" key="1">
    <source>
        <dbReference type="ARBA" id="ARBA00038357"/>
    </source>
</evidence>
<dbReference type="InterPro" id="IPR050577">
    <property type="entry name" value="MAPR/NEUFC/NENF-like"/>
</dbReference>